<feature type="transmembrane region" description="Helical" evidence="8">
    <location>
        <begin position="93"/>
        <end position="113"/>
    </location>
</feature>
<dbReference type="PANTHER" id="PTHR30445">
    <property type="entry name" value="K(+)_H(+) ANTIPORTER SUBUNIT KHTT"/>
    <property type="match status" value="1"/>
</dbReference>
<feature type="domain" description="YidE/YbjL duplication" evidence="9">
    <location>
        <begin position="15"/>
        <end position="178"/>
    </location>
</feature>
<feature type="transmembrane region" description="Helical" evidence="8">
    <location>
        <begin position="34"/>
        <end position="56"/>
    </location>
</feature>
<dbReference type="Pfam" id="PF06826">
    <property type="entry name" value="Asp-Al_Ex"/>
    <property type="match status" value="2"/>
</dbReference>
<feature type="transmembrane region" description="Helical" evidence="8">
    <location>
        <begin position="492"/>
        <end position="510"/>
    </location>
</feature>
<evidence type="ECO:0000256" key="1">
    <source>
        <dbReference type="ARBA" id="ARBA00004651"/>
    </source>
</evidence>
<dbReference type="InterPro" id="IPR022457">
    <property type="entry name" value="Asp_Ala_antiprt"/>
</dbReference>
<comment type="subcellular location">
    <subcellularLocation>
        <location evidence="1">Cell membrane</location>
        <topology evidence="1">Multi-pass membrane protein</topology>
    </subcellularLocation>
</comment>
<comment type="similarity">
    <text evidence="2">Belongs to the AAE transporter (TC 2.A.81) family.</text>
</comment>
<dbReference type="GO" id="GO:0005886">
    <property type="term" value="C:plasma membrane"/>
    <property type="evidence" value="ECO:0007669"/>
    <property type="project" value="UniProtKB-SubCell"/>
</dbReference>
<dbReference type="PANTHER" id="PTHR30445:SF9">
    <property type="match status" value="1"/>
</dbReference>
<dbReference type="InterPro" id="IPR036721">
    <property type="entry name" value="RCK_C_sf"/>
</dbReference>
<evidence type="ECO:0000313" key="11">
    <source>
        <dbReference type="Proteomes" id="UP000078431"/>
    </source>
</evidence>
<evidence type="ECO:0000256" key="8">
    <source>
        <dbReference type="SAM" id="Phobius"/>
    </source>
</evidence>
<sequence length="575" mass="61539">MNIVQTIFKESPDIAFFISLGFGYYFGKIKFGNFQFSGVAGSLIVSVFVSLIGVNIDKGLGTFLFAVFIYAVGFECGPKFFSSLGKNTLKEVFLSLFLAIFGLITVVVLSRIFHLDKGMAAGIAAGGLTQSAIIGTAGSAISKLGLPIDTTHLLQAHVAIGYAVTYIFGSFGTIIICVPLIQKFMGKSIRDDAIDAENKNSSGVVILGNNESFAAPSLVGRVYELSNYQGKTVKEIEDISKGITNNSDTEEQYINKGVTIECVVRNKKRIDVTSELILEKGDSLLLFGTRNDILNFGSSIGKEINSNPDTSVVVSNWDLCILSKQLIGNKLKSLNKLLGNDVAHGIYVTKYQRDNKLIKLSEDVTIKHGDVISIYGRTRDLEAVINKIGERLTNRSKTDFIFHGFGLAVGLFIGLGVIRFGSIPLTLGSGGGALLSGLLFGWYQSRHLSIGNMSPVASELLRDLGLSGFVTVIGLANGALAIQTIRNSGLEIFGLGVLVTVIPLLLTMLFGRYVLKYNNVAIFAGALAGSRSANPAFGEILSKAGNTVPTTPFAITYALANVFLTLLGPLIVAFS</sequence>
<dbReference type="RefSeq" id="WP_064645574.1">
    <property type="nucleotide sequence ID" value="NZ_LXEX01000075.1"/>
</dbReference>
<evidence type="ECO:0000256" key="3">
    <source>
        <dbReference type="ARBA" id="ARBA00022448"/>
    </source>
</evidence>
<feature type="transmembrane region" description="Helical" evidence="8">
    <location>
        <begin position="554"/>
        <end position="574"/>
    </location>
</feature>
<feature type="transmembrane region" description="Helical" evidence="8">
    <location>
        <begin position="464"/>
        <end position="486"/>
    </location>
</feature>
<feature type="transmembrane region" description="Helical" evidence="8">
    <location>
        <begin position="160"/>
        <end position="181"/>
    </location>
</feature>
<keyword evidence="3" id="KW-0813">Transport</keyword>
<dbReference type="InterPro" id="IPR006512">
    <property type="entry name" value="YidE_YbjL"/>
</dbReference>
<gene>
    <name evidence="10" type="ORF">M993_04727</name>
</gene>
<comment type="caution">
    <text evidence="10">The sequence shown here is derived from an EMBL/GenBank/DDBJ whole genome shotgun (WGS) entry which is preliminary data.</text>
</comment>
<evidence type="ECO:0000256" key="5">
    <source>
        <dbReference type="ARBA" id="ARBA00022692"/>
    </source>
</evidence>
<keyword evidence="4" id="KW-1003">Cell membrane</keyword>
<dbReference type="EMBL" id="LXEX01000075">
    <property type="protein sequence ID" value="OAT56615.1"/>
    <property type="molecule type" value="Genomic_DNA"/>
</dbReference>
<reference evidence="10 11" key="1">
    <citation type="submission" date="2016-04" db="EMBL/GenBank/DDBJ databases">
        <title>ATOL: Assembling a taxonomically balanced genome-scale reconstruction of the evolutionary history of the Enterobacteriaceae.</title>
        <authorList>
            <person name="Plunkett G.III."/>
            <person name="Neeno-Eckwall E.C."/>
            <person name="Glasner J.D."/>
            <person name="Perna N.T."/>
        </authorList>
    </citation>
    <scope>NUCLEOTIDE SEQUENCE [LARGE SCALE GENOMIC DNA]</scope>
    <source>
        <strain evidence="10 11">ATCC 12841</strain>
    </source>
</reference>
<evidence type="ECO:0000256" key="6">
    <source>
        <dbReference type="ARBA" id="ARBA00022989"/>
    </source>
</evidence>
<evidence type="ECO:0000259" key="9">
    <source>
        <dbReference type="Pfam" id="PF06826"/>
    </source>
</evidence>
<protein>
    <submittedName>
        <fullName evidence="10">Transport protein</fullName>
    </submittedName>
</protein>
<evidence type="ECO:0000256" key="2">
    <source>
        <dbReference type="ARBA" id="ARBA00009854"/>
    </source>
</evidence>
<dbReference type="Proteomes" id="UP000078431">
    <property type="component" value="Unassembled WGS sequence"/>
</dbReference>
<proteinExistence type="inferred from homology"/>
<dbReference type="GO" id="GO:0006813">
    <property type="term" value="P:potassium ion transport"/>
    <property type="evidence" value="ECO:0007669"/>
    <property type="project" value="InterPro"/>
</dbReference>
<dbReference type="GO" id="GO:0022857">
    <property type="term" value="F:transmembrane transporter activity"/>
    <property type="evidence" value="ECO:0007669"/>
    <property type="project" value="InterPro"/>
</dbReference>
<dbReference type="AlphaFoldDB" id="A0AA91ECA0"/>
<keyword evidence="5 8" id="KW-0812">Transmembrane</keyword>
<keyword evidence="11" id="KW-1185">Reference proteome</keyword>
<feature type="transmembrane region" description="Helical" evidence="8">
    <location>
        <begin position="400"/>
        <end position="418"/>
    </location>
</feature>
<evidence type="ECO:0000256" key="7">
    <source>
        <dbReference type="ARBA" id="ARBA00023136"/>
    </source>
</evidence>
<feature type="transmembrane region" description="Helical" evidence="8">
    <location>
        <begin position="63"/>
        <end position="81"/>
    </location>
</feature>
<organism evidence="10 11">
    <name type="scientific">Obesumbacterium proteus ATCC 12841</name>
    <dbReference type="NCBI Taxonomy" id="1354268"/>
    <lineage>
        <taxon>Bacteria</taxon>
        <taxon>Pseudomonadati</taxon>
        <taxon>Pseudomonadota</taxon>
        <taxon>Gammaproteobacteria</taxon>
        <taxon>Enterobacterales</taxon>
        <taxon>Hafniaceae</taxon>
        <taxon>Obesumbacterium</taxon>
    </lineage>
</organism>
<dbReference type="SUPFAM" id="SSF116726">
    <property type="entry name" value="TrkA C-terminal domain-like"/>
    <property type="match status" value="1"/>
</dbReference>
<accession>A0AA91ECA0</accession>
<evidence type="ECO:0000313" key="10">
    <source>
        <dbReference type="EMBL" id="OAT56615.1"/>
    </source>
</evidence>
<dbReference type="InterPro" id="IPR050144">
    <property type="entry name" value="AAE_transporter"/>
</dbReference>
<keyword evidence="6 8" id="KW-1133">Transmembrane helix</keyword>
<name>A0AA91ECA0_9GAMM</name>
<dbReference type="NCBIfam" id="TIGR03802">
    <property type="entry name" value="Asp_Ala_antiprt"/>
    <property type="match status" value="1"/>
</dbReference>
<feature type="domain" description="YidE/YbjL duplication" evidence="9">
    <location>
        <begin position="405"/>
        <end position="572"/>
    </location>
</feature>
<evidence type="ECO:0000256" key="4">
    <source>
        <dbReference type="ARBA" id="ARBA00022475"/>
    </source>
</evidence>
<keyword evidence="7 8" id="KW-0472">Membrane</keyword>